<dbReference type="EMBL" id="RDQH01000327">
    <property type="protein sequence ID" value="RXI08372.1"/>
    <property type="molecule type" value="Genomic_DNA"/>
</dbReference>
<keyword evidence="2" id="KW-1185">Reference proteome</keyword>
<dbReference type="Gene3D" id="3.30.930.10">
    <property type="entry name" value="Bira Bifunctional Protein, Domain 2"/>
    <property type="match status" value="1"/>
</dbReference>
<dbReference type="InterPro" id="IPR045864">
    <property type="entry name" value="aa-tRNA-synth_II/BPL/LPL"/>
</dbReference>
<evidence type="ECO:0000313" key="2">
    <source>
        <dbReference type="Proteomes" id="UP000290289"/>
    </source>
</evidence>
<evidence type="ECO:0000313" key="1">
    <source>
        <dbReference type="EMBL" id="RXI08372.1"/>
    </source>
</evidence>
<sequence>MLQFIPYSFAGKEASHVGISTCDHRRRKELEQKRVVRGTSETMVNHMFTQWIHSCHDLPLMRANVTRWEMRTKPFVRTLEFLWQEGHNRNICWCSYRPEPAIILGRIFLVLPDASTNQSLIYTVPSEALEHKLTKIYACSLLMKVDRGNMCGKLHGLSLVEALTIRMFICSNIVNVNSYDELKVAISQGKWARDPWSARYLYF</sequence>
<accession>A0A498KRT6</accession>
<dbReference type="GO" id="GO:0005739">
    <property type="term" value="C:mitochondrion"/>
    <property type="evidence" value="ECO:0007669"/>
    <property type="project" value="TreeGrafter"/>
</dbReference>
<dbReference type="GO" id="GO:0006433">
    <property type="term" value="P:prolyl-tRNA aminoacylation"/>
    <property type="evidence" value="ECO:0007669"/>
    <property type="project" value="InterPro"/>
</dbReference>
<reference evidence="1 2" key="1">
    <citation type="submission" date="2018-10" db="EMBL/GenBank/DDBJ databases">
        <title>A high-quality apple genome assembly.</title>
        <authorList>
            <person name="Hu J."/>
        </authorList>
    </citation>
    <scope>NUCLEOTIDE SEQUENCE [LARGE SCALE GENOMIC DNA]</scope>
    <source>
        <strain evidence="2">cv. HFTH1</strain>
        <tissue evidence="1">Young leaf</tissue>
    </source>
</reference>
<dbReference type="GO" id="GO:0004827">
    <property type="term" value="F:proline-tRNA ligase activity"/>
    <property type="evidence" value="ECO:0007669"/>
    <property type="project" value="InterPro"/>
</dbReference>
<name>A0A498KRT6_MALDO</name>
<dbReference type="PANTHER" id="PTHR43382:SF3">
    <property type="entry name" value="PROLINE--TRNA LIGASE, CHLOROPLASTIC_MITOCHONDRIAL"/>
    <property type="match status" value="1"/>
</dbReference>
<organism evidence="1 2">
    <name type="scientific">Malus domestica</name>
    <name type="common">Apple</name>
    <name type="synonym">Pyrus malus</name>
    <dbReference type="NCBI Taxonomy" id="3750"/>
    <lineage>
        <taxon>Eukaryota</taxon>
        <taxon>Viridiplantae</taxon>
        <taxon>Streptophyta</taxon>
        <taxon>Embryophyta</taxon>
        <taxon>Tracheophyta</taxon>
        <taxon>Spermatophyta</taxon>
        <taxon>Magnoliopsida</taxon>
        <taxon>eudicotyledons</taxon>
        <taxon>Gunneridae</taxon>
        <taxon>Pentapetalae</taxon>
        <taxon>rosids</taxon>
        <taxon>fabids</taxon>
        <taxon>Rosales</taxon>
        <taxon>Rosaceae</taxon>
        <taxon>Amygdaloideae</taxon>
        <taxon>Maleae</taxon>
        <taxon>Malus</taxon>
    </lineage>
</organism>
<comment type="caution">
    <text evidence="1">The sequence shown here is derived from an EMBL/GenBank/DDBJ whole genome shotgun (WGS) entry which is preliminary data.</text>
</comment>
<dbReference type="GO" id="GO:0005524">
    <property type="term" value="F:ATP binding"/>
    <property type="evidence" value="ECO:0007669"/>
    <property type="project" value="InterPro"/>
</dbReference>
<dbReference type="GO" id="GO:0017101">
    <property type="term" value="C:aminoacyl-tRNA synthetase multienzyme complex"/>
    <property type="evidence" value="ECO:0007669"/>
    <property type="project" value="TreeGrafter"/>
</dbReference>
<dbReference type="Proteomes" id="UP000290289">
    <property type="component" value="Chromosome 1"/>
</dbReference>
<dbReference type="STRING" id="3750.A0A498KRT6"/>
<protein>
    <submittedName>
        <fullName evidence="1">Uncharacterized protein</fullName>
    </submittedName>
</protein>
<dbReference type="InterPro" id="IPR004499">
    <property type="entry name" value="Pro-tRNA-ligase_IIa_arc-type"/>
</dbReference>
<dbReference type="AlphaFoldDB" id="A0A498KRT6"/>
<dbReference type="SUPFAM" id="SSF55681">
    <property type="entry name" value="Class II aaRS and biotin synthetases"/>
    <property type="match status" value="1"/>
</dbReference>
<dbReference type="PANTHER" id="PTHR43382">
    <property type="entry name" value="PROLYL-TRNA SYNTHETASE"/>
    <property type="match status" value="1"/>
</dbReference>
<dbReference type="GO" id="GO:0009570">
    <property type="term" value="C:chloroplast stroma"/>
    <property type="evidence" value="ECO:0007669"/>
    <property type="project" value="TreeGrafter"/>
</dbReference>
<gene>
    <name evidence="1" type="ORF">DVH24_022516</name>
</gene>
<proteinExistence type="predicted"/>